<name>A0A419XAJ2_9BACT</name>
<dbReference type="Proteomes" id="UP000284531">
    <property type="component" value="Unassembled WGS sequence"/>
</dbReference>
<evidence type="ECO:0000256" key="4">
    <source>
        <dbReference type="ARBA" id="ARBA00022723"/>
    </source>
</evidence>
<keyword evidence="8" id="KW-0670">Pyruvate</keyword>
<sequence length="237" mass="26898">MLISGFIKNSLIDYPGKIASVIFTQGCNMRCKFCHNHELIPINGSYSNYSEDEILYYLKKASGFLDALVITGGEPTLQFDLEDFIRSAKQLGVLVKLDTNGTHPKLLKKLIDEKLIDYVAMDIKHILDLSPYRELVGNQFSEHQLESVKESIALLKEADIEVEFRTTLIQGSQSADDVRKICEHLHCSNLYSLQKFNPLQVLDPSFAKRSAFSDEEMFSLMESNKDIMPNIRIVNAD</sequence>
<keyword evidence="9" id="KW-1185">Reference proteome</keyword>
<feature type="domain" description="Radical SAM core" evidence="7">
    <location>
        <begin position="13"/>
        <end position="230"/>
    </location>
</feature>
<keyword evidence="8" id="KW-0456">Lyase</keyword>
<reference evidence="8 9" key="1">
    <citation type="submission" date="2018-09" db="EMBL/GenBank/DDBJ databases">
        <title>Genomic Encyclopedia of Archaeal and Bacterial Type Strains, Phase II (KMG-II): from individual species to whole genera.</title>
        <authorList>
            <person name="Goeker M."/>
        </authorList>
    </citation>
    <scope>NUCLEOTIDE SEQUENCE [LARGE SCALE GENOMIC DNA]</scope>
    <source>
        <strain evidence="8 9">DSM 21950</strain>
    </source>
</reference>
<evidence type="ECO:0000256" key="6">
    <source>
        <dbReference type="ARBA" id="ARBA00023014"/>
    </source>
</evidence>
<evidence type="ECO:0000313" key="9">
    <source>
        <dbReference type="Proteomes" id="UP000284531"/>
    </source>
</evidence>
<proteinExistence type="predicted"/>
<dbReference type="SUPFAM" id="SSF102114">
    <property type="entry name" value="Radical SAM enzymes"/>
    <property type="match status" value="1"/>
</dbReference>
<dbReference type="AlphaFoldDB" id="A0A419XAJ2"/>
<accession>A0A419XAJ2</accession>
<evidence type="ECO:0000259" key="7">
    <source>
        <dbReference type="PROSITE" id="PS51918"/>
    </source>
</evidence>
<dbReference type="InterPro" id="IPR007197">
    <property type="entry name" value="rSAM"/>
</dbReference>
<dbReference type="PANTHER" id="PTHR30352:SF13">
    <property type="entry name" value="GLYCYL-RADICAL ENZYME ACTIVATING ENZYME YJJW-RELATED"/>
    <property type="match status" value="1"/>
</dbReference>
<evidence type="ECO:0000256" key="3">
    <source>
        <dbReference type="ARBA" id="ARBA00022691"/>
    </source>
</evidence>
<dbReference type="GO" id="GO:0051539">
    <property type="term" value="F:4 iron, 4 sulfur cluster binding"/>
    <property type="evidence" value="ECO:0007669"/>
    <property type="project" value="UniProtKB-KW"/>
</dbReference>
<dbReference type="EMBL" id="RAPQ01000008">
    <property type="protein sequence ID" value="RKE04773.1"/>
    <property type="molecule type" value="Genomic_DNA"/>
</dbReference>
<dbReference type="RefSeq" id="WP_120239517.1">
    <property type="nucleotide sequence ID" value="NZ_RAPQ01000008.1"/>
</dbReference>
<comment type="caution">
    <text evidence="8">The sequence shown here is derived from an EMBL/GenBank/DDBJ whole genome shotgun (WGS) entry which is preliminary data.</text>
</comment>
<keyword evidence="2" id="KW-0004">4Fe-4S</keyword>
<dbReference type="InterPro" id="IPR012840">
    <property type="entry name" value="NrdG2"/>
</dbReference>
<dbReference type="Pfam" id="PF04055">
    <property type="entry name" value="Radical_SAM"/>
    <property type="match status" value="1"/>
</dbReference>
<dbReference type="SFLD" id="SFLDS00029">
    <property type="entry name" value="Radical_SAM"/>
    <property type="match status" value="1"/>
</dbReference>
<evidence type="ECO:0000256" key="2">
    <source>
        <dbReference type="ARBA" id="ARBA00022485"/>
    </source>
</evidence>
<dbReference type="CDD" id="cd01335">
    <property type="entry name" value="Radical_SAM"/>
    <property type="match status" value="1"/>
</dbReference>
<gene>
    <name evidence="8" type="ORF">BXY64_1801</name>
</gene>
<dbReference type="InterPro" id="IPR013785">
    <property type="entry name" value="Aldolase_TIM"/>
</dbReference>
<dbReference type="SFLD" id="SFLDG01067">
    <property type="entry name" value="SPASM/twitch_domain_containing"/>
    <property type="match status" value="1"/>
</dbReference>
<dbReference type="PANTHER" id="PTHR30352">
    <property type="entry name" value="PYRUVATE FORMATE-LYASE-ACTIVATING ENZYME"/>
    <property type="match status" value="1"/>
</dbReference>
<keyword evidence="3" id="KW-0949">S-adenosyl-L-methionine</keyword>
<protein>
    <submittedName>
        <fullName evidence="8">Pyruvate formate lyase activating enzyme</fullName>
    </submittedName>
</protein>
<comment type="cofactor">
    <cofactor evidence="1">
        <name>[4Fe-4S] cluster</name>
        <dbReference type="ChEBI" id="CHEBI:49883"/>
    </cofactor>
</comment>
<dbReference type="SFLD" id="SFLDG01094">
    <property type="entry name" value="Uncharacterised_Radical_SAM_Su"/>
    <property type="match status" value="1"/>
</dbReference>
<dbReference type="OrthoDB" id="9782387at2"/>
<keyword evidence="6" id="KW-0411">Iron-sulfur</keyword>
<keyword evidence="4" id="KW-0479">Metal-binding</keyword>
<dbReference type="NCBIfam" id="TIGR02495">
    <property type="entry name" value="NrdG2"/>
    <property type="match status" value="1"/>
</dbReference>
<organism evidence="8 9">
    <name type="scientific">Marinifilum flexuosum</name>
    <dbReference type="NCBI Taxonomy" id="1117708"/>
    <lineage>
        <taxon>Bacteria</taxon>
        <taxon>Pseudomonadati</taxon>
        <taxon>Bacteroidota</taxon>
        <taxon>Bacteroidia</taxon>
        <taxon>Marinilabiliales</taxon>
        <taxon>Marinifilaceae</taxon>
    </lineage>
</organism>
<keyword evidence="5" id="KW-0408">Iron</keyword>
<evidence type="ECO:0000256" key="1">
    <source>
        <dbReference type="ARBA" id="ARBA00001966"/>
    </source>
</evidence>
<dbReference type="InterPro" id="IPR058240">
    <property type="entry name" value="rSAM_sf"/>
</dbReference>
<dbReference type="PROSITE" id="PS51918">
    <property type="entry name" value="RADICAL_SAM"/>
    <property type="match status" value="1"/>
</dbReference>
<dbReference type="GO" id="GO:0046872">
    <property type="term" value="F:metal ion binding"/>
    <property type="evidence" value="ECO:0007669"/>
    <property type="project" value="UniProtKB-KW"/>
</dbReference>
<evidence type="ECO:0000313" key="8">
    <source>
        <dbReference type="EMBL" id="RKE04773.1"/>
    </source>
</evidence>
<evidence type="ECO:0000256" key="5">
    <source>
        <dbReference type="ARBA" id="ARBA00023004"/>
    </source>
</evidence>
<dbReference type="Gene3D" id="3.20.20.70">
    <property type="entry name" value="Aldolase class I"/>
    <property type="match status" value="1"/>
</dbReference>
<dbReference type="InterPro" id="IPR034457">
    <property type="entry name" value="Organic_radical-activating"/>
</dbReference>
<dbReference type="GO" id="GO:0016829">
    <property type="term" value="F:lyase activity"/>
    <property type="evidence" value="ECO:0007669"/>
    <property type="project" value="UniProtKB-KW"/>
</dbReference>